<dbReference type="Gene3D" id="3.40.50.620">
    <property type="entry name" value="HUPs"/>
    <property type="match status" value="1"/>
</dbReference>
<keyword evidence="1" id="KW-1133">Transmembrane helix</keyword>
<dbReference type="InterPro" id="IPR014729">
    <property type="entry name" value="Rossmann-like_a/b/a_fold"/>
</dbReference>
<dbReference type="GO" id="GO:0043164">
    <property type="term" value="P:Gram-negative-bacterium-type cell wall biogenesis"/>
    <property type="evidence" value="ECO:0007669"/>
    <property type="project" value="TreeGrafter"/>
</dbReference>
<feature type="transmembrane region" description="Helical" evidence="1">
    <location>
        <begin position="39"/>
        <end position="62"/>
    </location>
</feature>
<feature type="transmembrane region" description="Helical" evidence="1">
    <location>
        <begin position="12"/>
        <end position="32"/>
    </location>
</feature>
<keyword evidence="4" id="KW-1185">Reference proteome</keyword>
<name>A0A916S3D5_9HYPH</name>
<reference evidence="3" key="1">
    <citation type="journal article" date="2014" name="Int. J. Syst. Evol. Microbiol.">
        <title>Complete genome sequence of Corynebacterium casei LMG S-19264T (=DSM 44701T), isolated from a smear-ripened cheese.</title>
        <authorList>
            <consortium name="US DOE Joint Genome Institute (JGI-PGF)"/>
            <person name="Walter F."/>
            <person name="Albersmeier A."/>
            <person name="Kalinowski J."/>
            <person name="Ruckert C."/>
        </authorList>
    </citation>
    <scope>NUCLEOTIDE SEQUENCE</scope>
    <source>
        <strain evidence="3">CGMCC 1.15082</strain>
    </source>
</reference>
<evidence type="ECO:0000313" key="4">
    <source>
        <dbReference type="Proteomes" id="UP000646478"/>
    </source>
</evidence>
<dbReference type="EMBL" id="BMHH01000002">
    <property type="protein sequence ID" value="GGA82134.1"/>
    <property type="molecule type" value="Genomic_DNA"/>
</dbReference>
<dbReference type="InterPro" id="IPR051599">
    <property type="entry name" value="Cell_Envelope_Assoc"/>
</dbReference>
<keyword evidence="1" id="KW-0472">Membrane</keyword>
<evidence type="ECO:0000256" key="1">
    <source>
        <dbReference type="SAM" id="Phobius"/>
    </source>
</evidence>
<gene>
    <name evidence="3" type="ORF">GCM10011491_06920</name>
</gene>
<sequence>MFFAVSKIFWLFAQPVTLLLVGLLVSILAIALGYRRLALAFSGITAIFLLLAGFTTLGSIMLQPLEDRFPPRPALPERIDGVVVLGGYMEGEVNASRGGHEVNRAADRVIETMRLARLYPEARIVVSGGEGTFFDASVADAISTRALFSDFGLTGDRFFFEEQSRNTLENAVYSRDVVKPKPGETWLLVTSAFHMPRSVGCFRQAGFPVIAWPVDYSTRTDTRFTFDLQNPSRNLTRVAVAMREWLGLAAYWLSGKIGEVLPAPGGASVVG</sequence>
<dbReference type="CDD" id="cd06259">
    <property type="entry name" value="YdcF-like"/>
    <property type="match status" value="1"/>
</dbReference>
<dbReference type="Pfam" id="PF02698">
    <property type="entry name" value="DUF218"/>
    <property type="match status" value="1"/>
</dbReference>
<dbReference type="RefSeq" id="WP_188821498.1">
    <property type="nucleotide sequence ID" value="NZ_BMHH01000002.1"/>
</dbReference>
<accession>A0A916S3D5</accession>
<dbReference type="GO" id="GO:0005886">
    <property type="term" value="C:plasma membrane"/>
    <property type="evidence" value="ECO:0007669"/>
    <property type="project" value="TreeGrafter"/>
</dbReference>
<dbReference type="AlphaFoldDB" id="A0A916S3D5"/>
<dbReference type="InterPro" id="IPR003848">
    <property type="entry name" value="DUF218"/>
</dbReference>
<dbReference type="PANTHER" id="PTHR30336:SF4">
    <property type="entry name" value="ENVELOPE BIOGENESIS FACTOR ELYC"/>
    <property type="match status" value="1"/>
</dbReference>
<dbReference type="PANTHER" id="PTHR30336">
    <property type="entry name" value="INNER MEMBRANE PROTEIN, PROBABLE PERMEASE"/>
    <property type="match status" value="1"/>
</dbReference>
<dbReference type="Proteomes" id="UP000646478">
    <property type="component" value="Unassembled WGS sequence"/>
</dbReference>
<keyword evidence="1" id="KW-0812">Transmembrane</keyword>
<feature type="domain" description="DUF218" evidence="2">
    <location>
        <begin position="80"/>
        <end position="247"/>
    </location>
</feature>
<evidence type="ECO:0000259" key="2">
    <source>
        <dbReference type="Pfam" id="PF02698"/>
    </source>
</evidence>
<reference evidence="3" key="2">
    <citation type="submission" date="2020-09" db="EMBL/GenBank/DDBJ databases">
        <authorList>
            <person name="Sun Q."/>
            <person name="Zhou Y."/>
        </authorList>
    </citation>
    <scope>NUCLEOTIDE SEQUENCE</scope>
    <source>
        <strain evidence="3">CGMCC 1.15082</strain>
    </source>
</reference>
<evidence type="ECO:0000313" key="3">
    <source>
        <dbReference type="EMBL" id="GGA82134.1"/>
    </source>
</evidence>
<comment type="caution">
    <text evidence="3">The sequence shown here is derived from an EMBL/GenBank/DDBJ whole genome shotgun (WGS) entry which is preliminary data.</text>
</comment>
<dbReference type="GO" id="GO:0000270">
    <property type="term" value="P:peptidoglycan metabolic process"/>
    <property type="evidence" value="ECO:0007669"/>
    <property type="project" value="TreeGrafter"/>
</dbReference>
<organism evidence="3 4">
    <name type="scientific">Brucella endophytica</name>
    <dbReference type="NCBI Taxonomy" id="1963359"/>
    <lineage>
        <taxon>Bacteria</taxon>
        <taxon>Pseudomonadati</taxon>
        <taxon>Pseudomonadota</taxon>
        <taxon>Alphaproteobacteria</taxon>
        <taxon>Hyphomicrobiales</taxon>
        <taxon>Brucellaceae</taxon>
        <taxon>Brucella/Ochrobactrum group</taxon>
        <taxon>Brucella</taxon>
    </lineage>
</organism>
<protein>
    <recommendedName>
        <fullName evidence="2">DUF218 domain-containing protein</fullName>
    </recommendedName>
</protein>
<proteinExistence type="predicted"/>